<dbReference type="SUPFAM" id="SSF56784">
    <property type="entry name" value="HAD-like"/>
    <property type="match status" value="1"/>
</dbReference>
<dbReference type="EMBL" id="CP025120">
    <property type="protein sequence ID" value="AUD79702.1"/>
    <property type="molecule type" value="Genomic_DNA"/>
</dbReference>
<dbReference type="GO" id="GO:0006281">
    <property type="term" value="P:DNA repair"/>
    <property type="evidence" value="ECO:0007669"/>
    <property type="project" value="TreeGrafter"/>
</dbReference>
<evidence type="ECO:0000313" key="1">
    <source>
        <dbReference type="EMBL" id="AUD79702.1"/>
    </source>
</evidence>
<dbReference type="InterPro" id="IPR023214">
    <property type="entry name" value="HAD_sf"/>
</dbReference>
<dbReference type="NCBIfam" id="TIGR01509">
    <property type="entry name" value="HAD-SF-IA-v3"/>
    <property type="match status" value="1"/>
</dbReference>
<protein>
    <submittedName>
        <fullName evidence="1">GMP/IMP nucleotidase</fullName>
    </submittedName>
</protein>
<name>A0A2K9AQ03_9GAMM</name>
<dbReference type="OrthoDB" id="9773910at2"/>
<keyword evidence="2" id="KW-1185">Reference proteome</keyword>
<dbReference type="RefSeq" id="WP_106647501.1">
    <property type="nucleotide sequence ID" value="NZ_BMGO01000001.1"/>
</dbReference>
<proteinExistence type="predicted"/>
<dbReference type="Proteomes" id="UP000232693">
    <property type="component" value="Chromosome"/>
</dbReference>
<dbReference type="PANTHER" id="PTHR43434">
    <property type="entry name" value="PHOSPHOGLYCOLATE PHOSPHATASE"/>
    <property type="match status" value="1"/>
</dbReference>
<dbReference type="Gene3D" id="3.40.50.1000">
    <property type="entry name" value="HAD superfamily/HAD-like"/>
    <property type="match status" value="1"/>
</dbReference>
<dbReference type="CDD" id="cd01427">
    <property type="entry name" value="HAD_like"/>
    <property type="match status" value="1"/>
</dbReference>
<gene>
    <name evidence="1" type="ORF">CW740_10775</name>
</gene>
<dbReference type="KEGG" id="kpd:CW740_10775"/>
<dbReference type="GO" id="GO:0008967">
    <property type="term" value="F:phosphoglycolate phosphatase activity"/>
    <property type="evidence" value="ECO:0007669"/>
    <property type="project" value="TreeGrafter"/>
</dbReference>
<sequence>MEWSPALTKKQWDELDAILLDMDGTLLDLAFDNDFWLRQVPRLYAEKLGIDPEIAQQQLFDLYHEYKGTLQWYCTDFWSDQLGIDIIKHKYEFAHNIALRPGTVEFLNKAKAHNKRLILVTNAHPDTLAVKMDRVLIAKYFDDIFSSHQFSSPKESPEFWERLQQEINVSLNKCLFVDDSEEILTVAQQSGVKLVLSVSQPDLSLPIKDGMKFPNINQLNEIIG</sequence>
<dbReference type="SFLD" id="SFLDG01129">
    <property type="entry name" value="C1.5:_HAD__Beta-PGM__Phosphata"/>
    <property type="match status" value="1"/>
</dbReference>
<dbReference type="InterPro" id="IPR050155">
    <property type="entry name" value="HAD-like_hydrolase_sf"/>
</dbReference>
<dbReference type="Pfam" id="PF00702">
    <property type="entry name" value="Hydrolase"/>
    <property type="match status" value="1"/>
</dbReference>
<dbReference type="PANTHER" id="PTHR43434:SF3">
    <property type="entry name" value="GMP_IMP NUCLEOTIDASE YRFG"/>
    <property type="match status" value="1"/>
</dbReference>
<organism evidence="1 2">
    <name type="scientific">Kangiella profundi</name>
    <dbReference type="NCBI Taxonomy" id="1561924"/>
    <lineage>
        <taxon>Bacteria</taxon>
        <taxon>Pseudomonadati</taxon>
        <taxon>Pseudomonadota</taxon>
        <taxon>Gammaproteobacteria</taxon>
        <taxon>Kangiellales</taxon>
        <taxon>Kangiellaceae</taxon>
        <taxon>Kangiella</taxon>
    </lineage>
</organism>
<dbReference type="InterPro" id="IPR036412">
    <property type="entry name" value="HAD-like_sf"/>
</dbReference>
<dbReference type="NCBIfam" id="NF011564">
    <property type="entry name" value="PRK14988.1"/>
    <property type="match status" value="1"/>
</dbReference>
<dbReference type="SFLD" id="SFLDS00003">
    <property type="entry name" value="Haloacid_Dehalogenase"/>
    <property type="match status" value="1"/>
</dbReference>
<accession>A0A2K9AQ03</accession>
<dbReference type="GO" id="GO:0005829">
    <property type="term" value="C:cytosol"/>
    <property type="evidence" value="ECO:0007669"/>
    <property type="project" value="TreeGrafter"/>
</dbReference>
<reference evidence="1 2" key="1">
    <citation type="submission" date="2017-12" db="EMBL/GenBank/DDBJ databases">
        <title>Kangiella profundi FT102 completed genome.</title>
        <authorList>
            <person name="Xu J."/>
            <person name="Wang J."/>
            <person name="Lu Y."/>
        </authorList>
    </citation>
    <scope>NUCLEOTIDE SEQUENCE [LARGE SCALE GENOMIC DNA]</scope>
    <source>
        <strain evidence="1 2">FT102</strain>
    </source>
</reference>
<dbReference type="AlphaFoldDB" id="A0A2K9AQ03"/>
<dbReference type="InterPro" id="IPR006439">
    <property type="entry name" value="HAD-SF_hydro_IA"/>
</dbReference>
<evidence type="ECO:0000313" key="2">
    <source>
        <dbReference type="Proteomes" id="UP000232693"/>
    </source>
</evidence>